<evidence type="ECO:0000313" key="2">
    <source>
        <dbReference type="Proteomes" id="UP000198790"/>
    </source>
</evidence>
<sequence length="418" mass="46296">MHSVRKSLFILGIVVFLGGCNQKRSTNQKMKNSDSKDYSSYDDDVSFLKDFVEVIELTDPSGKSKVAVSAALQGRVMTSASLGDNGRSYGWINRALFNSGDTSEHFNAYGGEERFWLGPEGGQFSVFFKNGDDFNLDNWYTPRLIDLEKFEIKEQGASSVVFIKEATLTNYSGFQFELGIERKVEVLSTAEVFMQLGIESISGINAVAYQTTNTLKNIGSEDWKKETGLLSIWLLGMFNPSPSTTIVIPFHPGSESDFGISVNDNYFGKVPQERLIVQDSVLYFSADGTYRSKIGLSPARAKNILGSYDATSRILTILQYNQPQGVQDYVNSIWEIQDSPFTGDVINSYNDGPAEPGKKPMGPFYELETSSPALALKSGQEGSHIQLTCHFEGDEEDLDRISKQILGVSIDEISKAFN</sequence>
<dbReference type="EMBL" id="FOKK01000017">
    <property type="protein sequence ID" value="SFB53583.1"/>
    <property type="molecule type" value="Genomic_DNA"/>
</dbReference>
<dbReference type="AlphaFoldDB" id="A0A1I1BZ43"/>
<keyword evidence="2" id="KW-1185">Reference proteome</keyword>
<dbReference type="STRING" id="237018.SAMN04489723_11770"/>
<dbReference type="PROSITE" id="PS51257">
    <property type="entry name" value="PROKAR_LIPOPROTEIN"/>
    <property type="match status" value="1"/>
</dbReference>
<evidence type="ECO:0000313" key="1">
    <source>
        <dbReference type="EMBL" id="SFB53583.1"/>
    </source>
</evidence>
<accession>A0A1I1BZ43</accession>
<evidence type="ECO:0008006" key="3">
    <source>
        <dbReference type="Google" id="ProtNLM"/>
    </source>
</evidence>
<proteinExistence type="predicted"/>
<dbReference type="Proteomes" id="UP000198790">
    <property type="component" value="Unassembled WGS sequence"/>
</dbReference>
<name>A0A1I1BZ43_9BACT</name>
<protein>
    <recommendedName>
        <fullName evidence="3">Lipoprotein</fullName>
    </recommendedName>
</protein>
<organism evidence="1 2">
    <name type="scientific">Algoriphagus aquimarinus</name>
    <dbReference type="NCBI Taxonomy" id="237018"/>
    <lineage>
        <taxon>Bacteria</taxon>
        <taxon>Pseudomonadati</taxon>
        <taxon>Bacteroidota</taxon>
        <taxon>Cytophagia</taxon>
        <taxon>Cytophagales</taxon>
        <taxon>Cyclobacteriaceae</taxon>
        <taxon>Algoriphagus</taxon>
    </lineage>
</organism>
<gene>
    <name evidence="1" type="ORF">SAMN04489723_11770</name>
</gene>
<dbReference type="Pfam" id="PF20583">
    <property type="entry name" value="DUF6786"/>
    <property type="match status" value="1"/>
</dbReference>
<dbReference type="InterPro" id="IPR046713">
    <property type="entry name" value="DUF6786"/>
</dbReference>
<reference evidence="1 2" key="1">
    <citation type="submission" date="2016-10" db="EMBL/GenBank/DDBJ databases">
        <authorList>
            <person name="de Groot N.N."/>
        </authorList>
    </citation>
    <scope>NUCLEOTIDE SEQUENCE [LARGE SCALE GENOMIC DNA]</scope>
    <source>
        <strain evidence="1 2">DSM 23399</strain>
    </source>
</reference>